<sequence>MKEFGINRLRSILFLPSPIDSANGILYMKTREQQKKQQYLERKRKFFIMKINGFLPLLFTISNNVVGGGGKCFKQQQQ</sequence>
<comment type="caution">
    <text evidence="1">The sequence shown here is derived from an EMBL/GenBank/DDBJ whole genome shotgun (WGS) entry which is preliminary data.</text>
</comment>
<gene>
    <name evidence="1" type="ORF">DERF_004511</name>
</gene>
<name>A0A922L5L3_DERFA</name>
<organism evidence="1 2">
    <name type="scientific">Dermatophagoides farinae</name>
    <name type="common">American house dust mite</name>
    <dbReference type="NCBI Taxonomy" id="6954"/>
    <lineage>
        <taxon>Eukaryota</taxon>
        <taxon>Metazoa</taxon>
        <taxon>Ecdysozoa</taxon>
        <taxon>Arthropoda</taxon>
        <taxon>Chelicerata</taxon>
        <taxon>Arachnida</taxon>
        <taxon>Acari</taxon>
        <taxon>Acariformes</taxon>
        <taxon>Sarcoptiformes</taxon>
        <taxon>Astigmata</taxon>
        <taxon>Psoroptidia</taxon>
        <taxon>Analgoidea</taxon>
        <taxon>Pyroglyphidae</taxon>
        <taxon>Dermatophagoidinae</taxon>
        <taxon>Dermatophagoides</taxon>
    </lineage>
</organism>
<dbReference type="AlphaFoldDB" id="A0A922L5L3"/>
<evidence type="ECO:0000313" key="2">
    <source>
        <dbReference type="Proteomes" id="UP000790347"/>
    </source>
</evidence>
<proteinExistence type="predicted"/>
<accession>A0A922L5L3</accession>
<reference evidence="1" key="2">
    <citation type="journal article" date="2022" name="Res Sq">
        <title>Comparative Genomics Reveals Insights into the Divergent Evolution of Astigmatic Mites and Household Pest Adaptations.</title>
        <authorList>
            <person name="Xiong Q."/>
            <person name="Wan A.T.-Y."/>
            <person name="Liu X.-Y."/>
            <person name="Fung C.S.-H."/>
            <person name="Xiao X."/>
            <person name="Malainual N."/>
            <person name="Hou J."/>
            <person name="Wang L."/>
            <person name="Wang M."/>
            <person name="Yang K."/>
            <person name="Cui Y."/>
            <person name="Leung E."/>
            <person name="Nong W."/>
            <person name="Shin S.-K."/>
            <person name="Au S."/>
            <person name="Jeong K.Y."/>
            <person name="Chew F.T."/>
            <person name="Hui J."/>
            <person name="Leung T.F."/>
            <person name="Tungtrongchitr A."/>
            <person name="Zhong N."/>
            <person name="Liu Z."/>
            <person name="Tsui S."/>
        </authorList>
    </citation>
    <scope>NUCLEOTIDE SEQUENCE</scope>
    <source>
        <strain evidence="1">Derf</strain>
        <tissue evidence="1">Whole organism</tissue>
    </source>
</reference>
<reference evidence="1" key="1">
    <citation type="submission" date="2013-05" db="EMBL/GenBank/DDBJ databases">
        <authorList>
            <person name="Yim A.K.Y."/>
            <person name="Chan T.F."/>
            <person name="Ji K.M."/>
            <person name="Liu X.Y."/>
            <person name="Zhou J.W."/>
            <person name="Li R.Q."/>
            <person name="Yang K.Y."/>
            <person name="Li J."/>
            <person name="Li M."/>
            <person name="Law P.T.W."/>
            <person name="Wu Y.L."/>
            <person name="Cai Z.L."/>
            <person name="Qin H."/>
            <person name="Bao Y."/>
            <person name="Leung R.K.K."/>
            <person name="Ng P.K.S."/>
            <person name="Zou J."/>
            <person name="Zhong X.J."/>
            <person name="Ran P.X."/>
            <person name="Zhong N.S."/>
            <person name="Liu Z.G."/>
            <person name="Tsui S.K.W."/>
        </authorList>
    </citation>
    <scope>NUCLEOTIDE SEQUENCE</scope>
    <source>
        <strain evidence="1">Derf</strain>
        <tissue evidence="1">Whole organism</tissue>
    </source>
</reference>
<evidence type="ECO:0000313" key="1">
    <source>
        <dbReference type="EMBL" id="KAH9520824.1"/>
    </source>
</evidence>
<protein>
    <submittedName>
        <fullName evidence="1">Uncharacterized protein</fullName>
    </submittedName>
</protein>
<keyword evidence="2" id="KW-1185">Reference proteome</keyword>
<dbReference type="EMBL" id="ASGP02000002">
    <property type="protein sequence ID" value="KAH9520824.1"/>
    <property type="molecule type" value="Genomic_DNA"/>
</dbReference>
<dbReference type="Proteomes" id="UP000790347">
    <property type="component" value="Unassembled WGS sequence"/>
</dbReference>